<reference evidence="2" key="2">
    <citation type="submission" date="2020-09" db="EMBL/GenBank/DDBJ databases">
        <authorList>
            <person name="Sun Q."/>
            <person name="Zhou Y."/>
        </authorList>
    </citation>
    <scope>NUCLEOTIDE SEQUENCE</scope>
    <source>
        <strain evidence="2">CGMCC 1.15493</strain>
    </source>
</reference>
<dbReference type="Gene3D" id="3.30.1330.80">
    <property type="entry name" value="Hypothetical protein, similar to alpha- acetolactate decarboxylase, domain 2"/>
    <property type="match status" value="2"/>
</dbReference>
<organism evidence="2 3">
    <name type="scientific">Aureimonas glaciei</name>
    <dbReference type="NCBI Taxonomy" id="1776957"/>
    <lineage>
        <taxon>Bacteria</taxon>
        <taxon>Pseudomonadati</taxon>
        <taxon>Pseudomonadota</taxon>
        <taxon>Alphaproteobacteria</taxon>
        <taxon>Hyphomicrobiales</taxon>
        <taxon>Aurantimonadaceae</taxon>
        <taxon>Aureimonas</taxon>
    </lineage>
</organism>
<dbReference type="InterPro" id="IPR005175">
    <property type="entry name" value="PPC_dom"/>
</dbReference>
<gene>
    <name evidence="2" type="ORF">GCM10011335_28670</name>
</gene>
<proteinExistence type="predicted"/>
<sequence>MRPIVHPGPPAEPRVEAVATDLMPLAGVLEPSETVMAGVARIFDAAGCRGGVLQLDGGACDPFRYVLPALSSDPLHAAWYSDTLAPARGATIVTATAMVGRRDDAPFLHCHGLWDTGEAAPRMGHILPFDSIVSQPIRVSGYGSATAWFEGLPDTETNFTLFSLQDAPETRGAGHLFLRVRPNEDIGTAVAAACERHGIGAGKILGIGSIHQPAFDDGRRIPCPATEILIEKGTLIAHATGLQAVLDVAIVDVAGAITRGRLTPGENPVGVTFELLVVGAL</sequence>
<dbReference type="AlphaFoldDB" id="A0A916XZC4"/>
<name>A0A916XZC4_9HYPH</name>
<evidence type="ECO:0000259" key="1">
    <source>
        <dbReference type="PROSITE" id="PS51742"/>
    </source>
</evidence>
<evidence type="ECO:0000313" key="2">
    <source>
        <dbReference type="EMBL" id="GGD23990.1"/>
    </source>
</evidence>
<dbReference type="SUPFAM" id="SSF117856">
    <property type="entry name" value="AF0104/ALDC/Ptd012-like"/>
    <property type="match status" value="2"/>
</dbReference>
<evidence type="ECO:0000313" key="3">
    <source>
        <dbReference type="Proteomes" id="UP000613160"/>
    </source>
</evidence>
<comment type="caution">
    <text evidence="2">The sequence shown here is derived from an EMBL/GenBank/DDBJ whole genome shotgun (WGS) entry which is preliminary data.</text>
</comment>
<accession>A0A916XZC4</accession>
<dbReference type="Proteomes" id="UP000613160">
    <property type="component" value="Unassembled WGS sequence"/>
</dbReference>
<feature type="domain" description="PPC" evidence="1">
    <location>
        <begin position="169"/>
        <end position="281"/>
    </location>
</feature>
<dbReference type="PROSITE" id="PS51742">
    <property type="entry name" value="PPC"/>
    <property type="match status" value="1"/>
</dbReference>
<reference evidence="2" key="1">
    <citation type="journal article" date="2014" name="Int. J. Syst. Evol. Microbiol.">
        <title>Complete genome sequence of Corynebacterium casei LMG S-19264T (=DSM 44701T), isolated from a smear-ripened cheese.</title>
        <authorList>
            <consortium name="US DOE Joint Genome Institute (JGI-PGF)"/>
            <person name="Walter F."/>
            <person name="Albersmeier A."/>
            <person name="Kalinowski J."/>
            <person name="Ruckert C."/>
        </authorList>
    </citation>
    <scope>NUCLEOTIDE SEQUENCE</scope>
    <source>
        <strain evidence="2">CGMCC 1.15493</strain>
    </source>
</reference>
<dbReference type="EMBL" id="BMJJ01000006">
    <property type="protein sequence ID" value="GGD23990.1"/>
    <property type="molecule type" value="Genomic_DNA"/>
</dbReference>
<dbReference type="RefSeq" id="WP_210319281.1">
    <property type="nucleotide sequence ID" value="NZ_BMJJ01000006.1"/>
</dbReference>
<protein>
    <submittedName>
        <fullName evidence="2">DUF296 domain-containing protein</fullName>
    </submittedName>
</protein>
<keyword evidence="3" id="KW-1185">Reference proteome</keyword>